<accession>J1ANG3</accession>
<dbReference type="SUPFAM" id="SSF52821">
    <property type="entry name" value="Rhodanese/Cell cycle control phosphatase"/>
    <property type="match status" value="1"/>
</dbReference>
<proteinExistence type="predicted"/>
<dbReference type="OrthoDB" id="135517at2157"/>
<dbReference type="STRING" id="28892.Metli_0410"/>
<dbReference type="PROSITE" id="PS51257">
    <property type="entry name" value="PROKAR_LIPOPROTEIN"/>
    <property type="match status" value="1"/>
</dbReference>
<dbReference type="Gene3D" id="3.40.250.10">
    <property type="entry name" value="Rhodanese-like domain"/>
    <property type="match status" value="1"/>
</dbReference>
<evidence type="ECO:0000313" key="2">
    <source>
        <dbReference type="EMBL" id="EJG06378.1"/>
    </source>
</evidence>
<gene>
    <name evidence="2" type="ORF">Metli_0410</name>
</gene>
<dbReference type="HOGENOM" id="CLU_089574_1_6_2"/>
<dbReference type="AlphaFoldDB" id="J1ANG3"/>
<name>J1ANG3_9EURY</name>
<keyword evidence="3" id="KW-1185">Reference proteome</keyword>
<protein>
    <submittedName>
        <fullName evidence="2">Rhodanese-like protein</fullName>
    </submittedName>
</protein>
<sequence>MRGAWACAALAALVVAALSGGCTGGEEPTTVRDLSVEEAHALIEERGDDPSFVILDVRTRDEYVAGHIEGAINLDYYDRSFAAAVGALDPGDTYLVYCRSGVRSAAAIDIMVKKGFSDLYNLEGGTVAWTAAGYPLA</sequence>
<reference evidence="2 3" key="1">
    <citation type="submission" date="2011-08" db="EMBL/GenBank/DDBJ databases">
        <title>The complete genome of Methanofollis liminatans DSM 4140.</title>
        <authorList>
            <consortium name="US DOE Joint Genome Institute (JGI-PGF)"/>
            <person name="Lucas S."/>
            <person name="Han J."/>
            <person name="Lapidus A."/>
            <person name="Bruce D."/>
            <person name="Goodwin L."/>
            <person name="Pitluck S."/>
            <person name="Peters L."/>
            <person name="Kyrpides N."/>
            <person name="Mavromatis K."/>
            <person name="Ivanova N."/>
            <person name="Mikhailova N."/>
            <person name="Lu M."/>
            <person name="Detter J.C."/>
            <person name="Tapia R."/>
            <person name="Han C."/>
            <person name="Land M."/>
            <person name="Hauser L."/>
            <person name="Markowitz V."/>
            <person name="Cheng J.-F."/>
            <person name="Hugenholtz P."/>
            <person name="Woyke T."/>
            <person name="Wu D."/>
            <person name="Spring S."/>
            <person name="Schuler E."/>
            <person name="Brambilla E."/>
            <person name="Klenk H.-P."/>
            <person name="Eisen J.A."/>
        </authorList>
    </citation>
    <scope>NUCLEOTIDE SEQUENCE [LARGE SCALE GENOMIC DNA]</scope>
    <source>
        <strain evidence="2 3">DSM 4140</strain>
    </source>
</reference>
<dbReference type="InterPro" id="IPR036873">
    <property type="entry name" value="Rhodanese-like_dom_sf"/>
</dbReference>
<dbReference type="PANTHER" id="PTHR45431">
    <property type="entry name" value="RHODANESE-LIKE DOMAIN-CONTAINING PROTEIN 15, CHLOROPLASTIC"/>
    <property type="match status" value="1"/>
</dbReference>
<evidence type="ECO:0000313" key="3">
    <source>
        <dbReference type="Proteomes" id="UP000005095"/>
    </source>
</evidence>
<dbReference type="Pfam" id="PF00581">
    <property type="entry name" value="Rhodanese"/>
    <property type="match status" value="1"/>
</dbReference>
<dbReference type="RefSeq" id="WP_004037602.1">
    <property type="nucleotide sequence ID" value="NZ_CM001555.1"/>
</dbReference>
<dbReference type="EMBL" id="CM001555">
    <property type="protein sequence ID" value="EJG06378.1"/>
    <property type="molecule type" value="Genomic_DNA"/>
</dbReference>
<feature type="domain" description="Rhodanese" evidence="1">
    <location>
        <begin position="48"/>
        <end position="137"/>
    </location>
</feature>
<dbReference type="CDD" id="cd00158">
    <property type="entry name" value="RHOD"/>
    <property type="match status" value="1"/>
</dbReference>
<organism evidence="2 3">
    <name type="scientific">Methanofollis liminatans DSM 4140</name>
    <dbReference type="NCBI Taxonomy" id="28892"/>
    <lineage>
        <taxon>Archaea</taxon>
        <taxon>Methanobacteriati</taxon>
        <taxon>Methanobacteriota</taxon>
        <taxon>Stenosarchaea group</taxon>
        <taxon>Methanomicrobia</taxon>
        <taxon>Methanomicrobiales</taxon>
        <taxon>Methanomicrobiaceae</taxon>
        <taxon>Methanofollis</taxon>
    </lineage>
</organism>
<dbReference type="InterPro" id="IPR001763">
    <property type="entry name" value="Rhodanese-like_dom"/>
</dbReference>
<evidence type="ECO:0000259" key="1">
    <source>
        <dbReference type="PROSITE" id="PS50206"/>
    </source>
</evidence>
<dbReference type="SMART" id="SM00450">
    <property type="entry name" value="RHOD"/>
    <property type="match status" value="1"/>
</dbReference>
<dbReference type="Proteomes" id="UP000005095">
    <property type="component" value="Chromosome"/>
</dbReference>
<dbReference type="PROSITE" id="PS50206">
    <property type="entry name" value="RHODANESE_3"/>
    <property type="match status" value="1"/>
</dbReference>
<dbReference type="PANTHER" id="PTHR45431:SF3">
    <property type="entry name" value="RHODANESE-LIKE DOMAIN-CONTAINING PROTEIN 15, CHLOROPLASTIC"/>
    <property type="match status" value="1"/>
</dbReference>
<dbReference type="InterPro" id="IPR052367">
    <property type="entry name" value="Thiosulfate_ST/Rhodanese-like"/>
</dbReference>